<name>A0A4V2KCZ8_9GAMM</name>
<dbReference type="GO" id="GO:0016020">
    <property type="term" value="C:membrane"/>
    <property type="evidence" value="ECO:0007669"/>
    <property type="project" value="InterPro"/>
</dbReference>
<organism evidence="5 6">
    <name type="scientific">Stutzerimonas kirkiae</name>
    <dbReference type="NCBI Taxonomy" id="2211392"/>
    <lineage>
        <taxon>Bacteria</taxon>
        <taxon>Pseudomonadati</taxon>
        <taxon>Pseudomonadota</taxon>
        <taxon>Gammaproteobacteria</taxon>
        <taxon>Pseudomonadales</taxon>
        <taxon>Pseudomonadaceae</taxon>
        <taxon>Stutzerimonas</taxon>
    </lineage>
</organism>
<gene>
    <name evidence="5" type="ORF">DNJ96_10040</name>
</gene>
<dbReference type="Pfam" id="PF03573">
    <property type="entry name" value="OprD"/>
    <property type="match status" value="1"/>
</dbReference>
<evidence type="ECO:0000256" key="1">
    <source>
        <dbReference type="ARBA" id="ARBA00009075"/>
    </source>
</evidence>
<dbReference type="Proteomes" id="UP000292639">
    <property type="component" value="Unassembled WGS sequence"/>
</dbReference>
<evidence type="ECO:0000256" key="3">
    <source>
        <dbReference type="ARBA" id="ARBA00022729"/>
    </source>
</evidence>
<evidence type="ECO:0000313" key="6">
    <source>
        <dbReference type="Proteomes" id="UP000292639"/>
    </source>
</evidence>
<dbReference type="InterPro" id="IPR023614">
    <property type="entry name" value="Porin_dom_sf"/>
</dbReference>
<reference evidence="5 6" key="1">
    <citation type="submission" date="2018-06" db="EMBL/GenBank/DDBJ databases">
        <title>Three novel Pseudomonas species isolated from symptomatic oak.</title>
        <authorList>
            <person name="Bueno-Gonzalez V."/>
            <person name="Brady C."/>
        </authorList>
    </citation>
    <scope>NUCLEOTIDE SEQUENCE [LARGE SCALE GENOMIC DNA]</scope>
    <source>
        <strain evidence="5 6">P17C</strain>
    </source>
</reference>
<proteinExistence type="inferred from homology"/>
<protein>
    <submittedName>
        <fullName evidence="5">Outer membrane porin, OprD family</fullName>
    </submittedName>
</protein>
<sequence length="434" mass="47460">MERTRSSLAILVALLPAAVTHAAFIEDSTASLGLRNFYINQDTRNQRSASVEEWGQGFTFAYRSGFTEGTVGVGLDALGLYGIRLDSGGRAGKNGISRSPGSVFPLDRDNRAVDEFGHFGLTGKLRISKSQAQFGTLLPKMPVLVHNDGRLLPQTFEGGQITIEEIDGLRLLGGMLEHSVERASTDKQGLKLAGSGADSNSFRFAGADYQLTRNLLVQYYYANLEDFYKQHFLGLGHDLKLAAGTLKTDLRYFDSGDDGANGNSAGRVQGYASNGYWRTGDASRGQVDNRLWSIRLGYSVQGHSLAAGYQRVSGNSDFPRLNQGQGESVYLITDAQLGKFANAGEKTWVGEYAYDFASLGVPGLKASLKYFSGDDIRAADSRREWERDIRLDYQVASGPLKGLGFSWRNATLRGNDSADRDEHRLILSYSIPLL</sequence>
<dbReference type="EMBL" id="QJUP01000011">
    <property type="protein sequence ID" value="TBU96890.1"/>
    <property type="molecule type" value="Genomic_DNA"/>
</dbReference>
<dbReference type="GO" id="GO:0015288">
    <property type="term" value="F:porin activity"/>
    <property type="evidence" value="ECO:0007669"/>
    <property type="project" value="TreeGrafter"/>
</dbReference>
<dbReference type="AlphaFoldDB" id="A0A4V2KCZ8"/>
<feature type="chain" id="PRO_5020732363" evidence="4">
    <location>
        <begin position="23"/>
        <end position="434"/>
    </location>
</feature>
<dbReference type="InterPro" id="IPR005318">
    <property type="entry name" value="OM_porin_bac"/>
</dbReference>
<keyword evidence="2" id="KW-0813">Transport</keyword>
<dbReference type="PANTHER" id="PTHR34596">
    <property type="entry name" value="CHITOPORIN"/>
    <property type="match status" value="1"/>
</dbReference>
<evidence type="ECO:0000313" key="5">
    <source>
        <dbReference type="EMBL" id="TBU96890.1"/>
    </source>
</evidence>
<comment type="caution">
    <text evidence="5">The sequence shown here is derived from an EMBL/GenBank/DDBJ whole genome shotgun (WGS) entry which is preliminary data.</text>
</comment>
<evidence type="ECO:0000256" key="4">
    <source>
        <dbReference type="SAM" id="SignalP"/>
    </source>
</evidence>
<accession>A0A4V2KCZ8</accession>
<comment type="similarity">
    <text evidence="1">Belongs to the outer membrane porin (Opr) (TC 1.B.25) family.</text>
</comment>
<evidence type="ECO:0000256" key="2">
    <source>
        <dbReference type="ARBA" id="ARBA00022448"/>
    </source>
</evidence>
<feature type="signal peptide" evidence="4">
    <location>
        <begin position="1"/>
        <end position="22"/>
    </location>
</feature>
<keyword evidence="3 4" id="KW-0732">Signal</keyword>
<dbReference type="RefSeq" id="WP_131185430.1">
    <property type="nucleotide sequence ID" value="NZ_QJUO01000028.1"/>
</dbReference>
<dbReference type="PANTHER" id="PTHR34596:SF2">
    <property type="entry name" value="CHITOPORIN"/>
    <property type="match status" value="1"/>
</dbReference>
<keyword evidence="6" id="KW-1185">Reference proteome</keyword>
<dbReference type="Gene3D" id="2.40.160.10">
    <property type="entry name" value="Porin"/>
    <property type="match status" value="1"/>
</dbReference>